<evidence type="ECO:0000256" key="10">
    <source>
        <dbReference type="HAMAP-Rule" id="MF_00067"/>
    </source>
</evidence>
<comment type="subunit">
    <text evidence="10">Homotetramer.</text>
</comment>
<evidence type="ECO:0000259" key="11">
    <source>
        <dbReference type="PROSITE" id="PS51464"/>
    </source>
</evidence>
<dbReference type="EMBL" id="OCNJ01000008">
    <property type="protein sequence ID" value="SOD99093.1"/>
    <property type="molecule type" value="Genomic_DNA"/>
</dbReference>
<dbReference type="GO" id="GO:0005737">
    <property type="term" value="C:cytoplasm"/>
    <property type="evidence" value="ECO:0007669"/>
    <property type="project" value="UniProtKB-SubCell"/>
</dbReference>
<keyword evidence="6 10" id="KW-0479">Metal-binding</keyword>
<evidence type="ECO:0000256" key="9">
    <source>
        <dbReference type="ARBA" id="ARBA00023277"/>
    </source>
</evidence>
<feature type="binding site" evidence="10">
    <location>
        <position position="124"/>
    </location>
    <ligand>
        <name>substrate</name>
    </ligand>
</feature>
<feature type="binding site" evidence="10">
    <location>
        <begin position="119"/>
        <end position="121"/>
    </location>
    <ligand>
        <name>substrate</name>
    </ligand>
</feature>
<evidence type="ECO:0000256" key="1">
    <source>
        <dbReference type="ARBA" id="ARBA00000348"/>
    </source>
</evidence>
<comment type="pathway">
    <text evidence="10">Carbohydrate biosynthesis; D-glycero-D-manno-heptose 7-phosphate biosynthesis; D-glycero-alpha-D-manno-heptose 7-phosphate and D-glycero-beta-D-manno-heptose 7-phosphate from sedoheptulose 7-phosphate: step 1/1.</text>
</comment>
<proteinExistence type="inferred from homology"/>
<feature type="binding site" evidence="10">
    <location>
        <begin position="93"/>
        <end position="94"/>
    </location>
    <ligand>
        <name>substrate</name>
    </ligand>
</feature>
<dbReference type="EC" id="5.3.1.28" evidence="10"/>
<dbReference type="OrthoDB" id="9810929at2"/>
<evidence type="ECO:0000256" key="8">
    <source>
        <dbReference type="ARBA" id="ARBA00023235"/>
    </source>
</evidence>
<dbReference type="Pfam" id="PF13580">
    <property type="entry name" value="SIS_2"/>
    <property type="match status" value="1"/>
</dbReference>
<feature type="binding site" evidence="10">
    <location>
        <position position="171"/>
    </location>
    <ligand>
        <name>substrate</name>
    </ligand>
</feature>
<comment type="catalytic activity">
    <reaction evidence="1 10">
        <text>2 D-sedoheptulose 7-phosphate = D-glycero-alpha-D-manno-heptose 7-phosphate + D-glycero-beta-D-manno-heptose 7-phosphate</text>
        <dbReference type="Rhea" id="RHEA:27489"/>
        <dbReference type="ChEBI" id="CHEBI:57483"/>
        <dbReference type="ChEBI" id="CHEBI:60203"/>
        <dbReference type="ChEBI" id="CHEBI:60204"/>
        <dbReference type="EC" id="5.3.1.28"/>
    </reaction>
</comment>
<dbReference type="GO" id="GO:0005975">
    <property type="term" value="P:carbohydrate metabolic process"/>
    <property type="evidence" value="ECO:0007669"/>
    <property type="project" value="UniProtKB-UniRule"/>
</dbReference>
<feature type="binding site" evidence="10">
    <location>
        <position position="64"/>
    </location>
    <ligand>
        <name>substrate</name>
    </ligand>
</feature>
<comment type="cofactor">
    <cofactor evidence="10">
        <name>Zn(2+)</name>
        <dbReference type="ChEBI" id="CHEBI:29105"/>
    </cofactor>
    <text evidence="10">Binds 1 zinc ion per subunit.</text>
</comment>
<accession>A0A286GU45</accession>
<dbReference type="Gene3D" id="3.40.50.10490">
    <property type="entry name" value="Glucose-6-phosphate isomerase like protein, domain 1"/>
    <property type="match status" value="1"/>
</dbReference>
<gene>
    <name evidence="10" type="primary">gmhA</name>
    <name evidence="12" type="ORF">SAMN05421508_108216</name>
</gene>
<dbReference type="InterPro" id="IPR050099">
    <property type="entry name" value="SIS_GmhA/DiaA_subfam"/>
</dbReference>
<evidence type="ECO:0000256" key="5">
    <source>
        <dbReference type="ARBA" id="ARBA00022490"/>
    </source>
</evidence>
<dbReference type="GO" id="GO:0097367">
    <property type="term" value="F:carbohydrate derivative binding"/>
    <property type="evidence" value="ECO:0007669"/>
    <property type="project" value="InterPro"/>
</dbReference>
<evidence type="ECO:0000256" key="6">
    <source>
        <dbReference type="ARBA" id="ARBA00022723"/>
    </source>
</evidence>
<dbReference type="GO" id="GO:0008968">
    <property type="term" value="F:D-sedoheptulose 7-phosphate isomerase activity"/>
    <property type="evidence" value="ECO:0007669"/>
    <property type="project" value="UniProtKB-UniRule"/>
</dbReference>
<dbReference type="GO" id="GO:2001061">
    <property type="term" value="P:D-glycero-D-manno-heptose 7-phosphate biosynthetic process"/>
    <property type="evidence" value="ECO:0007669"/>
    <property type="project" value="UniProtKB-UniPathway"/>
</dbReference>
<comment type="subcellular location">
    <subcellularLocation>
        <location evidence="3 10">Cytoplasm</location>
    </subcellularLocation>
</comment>
<protein>
    <recommendedName>
        <fullName evidence="10">Phosphoheptose isomerase</fullName>
        <ecNumber evidence="10">5.3.1.28</ecNumber>
    </recommendedName>
    <alternativeName>
        <fullName evidence="10">Sedoheptulose 7-phosphate isomerase</fullName>
    </alternativeName>
</protein>
<comment type="similarity">
    <text evidence="4 10">Belongs to the SIS family. GmhA subfamily.</text>
</comment>
<keyword evidence="7 10" id="KW-0862">Zinc</keyword>
<dbReference type="InterPro" id="IPR001347">
    <property type="entry name" value="SIS_dom"/>
</dbReference>
<feature type="binding site" evidence="10">
    <location>
        <position position="60"/>
    </location>
    <ligand>
        <name>Zn(2+)</name>
        <dbReference type="ChEBI" id="CHEBI:29105"/>
    </ligand>
</feature>
<keyword evidence="9 10" id="KW-0119">Carbohydrate metabolism</keyword>
<dbReference type="InterPro" id="IPR004515">
    <property type="entry name" value="Phosphoheptose_Isoase"/>
</dbReference>
<dbReference type="Proteomes" id="UP000219621">
    <property type="component" value="Unassembled WGS sequence"/>
</dbReference>
<dbReference type="GO" id="GO:0008270">
    <property type="term" value="F:zinc ion binding"/>
    <property type="evidence" value="ECO:0007669"/>
    <property type="project" value="UniProtKB-UniRule"/>
</dbReference>
<keyword evidence="8 10" id="KW-0413">Isomerase</keyword>
<evidence type="ECO:0000256" key="7">
    <source>
        <dbReference type="ARBA" id="ARBA00022833"/>
    </source>
</evidence>
<comment type="miscellaneous">
    <text evidence="10">The reaction produces a racemic mixture of D-glycero-alpha-D-manno-heptose 7-phosphate and D-glycero-beta-D-manno-heptose 7-phosphate.</text>
</comment>
<dbReference type="PROSITE" id="PS51464">
    <property type="entry name" value="SIS"/>
    <property type="match status" value="1"/>
</dbReference>
<evidence type="ECO:0000256" key="4">
    <source>
        <dbReference type="ARBA" id="ARBA00009894"/>
    </source>
</evidence>
<dbReference type="CDD" id="cd05006">
    <property type="entry name" value="SIS_GmhA"/>
    <property type="match status" value="1"/>
</dbReference>
<feature type="binding site" evidence="10">
    <location>
        <position position="171"/>
    </location>
    <ligand>
        <name>Zn(2+)</name>
        <dbReference type="ChEBI" id="CHEBI:29105"/>
    </ligand>
</feature>
<name>A0A286GU45_9PROT</name>
<organism evidence="12 13">
    <name type="scientific">Caenispirillum bisanense</name>
    <dbReference type="NCBI Taxonomy" id="414052"/>
    <lineage>
        <taxon>Bacteria</taxon>
        <taxon>Pseudomonadati</taxon>
        <taxon>Pseudomonadota</taxon>
        <taxon>Alphaproteobacteria</taxon>
        <taxon>Rhodospirillales</taxon>
        <taxon>Novispirillaceae</taxon>
        <taxon>Caenispirillum</taxon>
    </lineage>
</organism>
<dbReference type="UniPathway" id="UPA00041">
    <property type="reaction ID" value="UER00436"/>
</dbReference>
<feature type="binding site" evidence="10">
    <location>
        <position position="64"/>
    </location>
    <ligand>
        <name>Zn(2+)</name>
        <dbReference type="ChEBI" id="CHEBI:29105"/>
    </ligand>
</feature>
<feature type="domain" description="SIS" evidence="11">
    <location>
        <begin position="36"/>
        <end position="192"/>
    </location>
</feature>
<dbReference type="RefSeq" id="WP_097280607.1">
    <property type="nucleotide sequence ID" value="NZ_OCNJ01000008.1"/>
</dbReference>
<dbReference type="AlphaFoldDB" id="A0A286GU45"/>
<comment type="function">
    <text evidence="2 10">Catalyzes the isomerization of sedoheptulose 7-phosphate in D-glycero-D-manno-heptose 7-phosphate.</text>
</comment>
<dbReference type="HAMAP" id="MF_00067">
    <property type="entry name" value="GmhA"/>
    <property type="match status" value="1"/>
</dbReference>
<keyword evidence="5 10" id="KW-0963">Cytoplasm</keyword>
<dbReference type="PANTHER" id="PTHR30390:SF6">
    <property type="entry name" value="DNAA INITIATOR-ASSOCIATING PROTEIN DIAA"/>
    <property type="match status" value="1"/>
</dbReference>
<feature type="binding site" evidence="10">
    <location>
        <position position="179"/>
    </location>
    <ligand>
        <name>Zn(2+)</name>
        <dbReference type="ChEBI" id="CHEBI:29105"/>
    </ligand>
</feature>
<feature type="binding site" evidence="10">
    <location>
        <begin position="51"/>
        <end position="53"/>
    </location>
    <ligand>
        <name>substrate</name>
    </ligand>
</feature>
<dbReference type="InterPro" id="IPR035461">
    <property type="entry name" value="GmhA/DiaA"/>
</dbReference>
<reference evidence="12 13" key="1">
    <citation type="submission" date="2017-09" db="EMBL/GenBank/DDBJ databases">
        <authorList>
            <person name="Ehlers B."/>
            <person name="Leendertz F.H."/>
        </authorList>
    </citation>
    <scope>NUCLEOTIDE SEQUENCE [LARGE SCALE GENOMIC DNA]</scope>
    <source>
        <strain evidence="12 13">USBA 140</strain>
    </source>
</reference>
<dbReference type="SUPFAM" id="SSF53697">
    <property type="entry name" value="SIS domain"/>
    <property type="match status" value="1"/>
</dbReference>
<sequence>MTDYARRAADTFAAIAENFRALDAHAATVAAMAEAVVAALSRGNTVFFCGNGGSAADSQHLAAELLGRYRIDRAPLPAVALTVDTSALTAIGNDFGFDDIFARQLRGLGKRGDVLVAITTSGNSPNVMKAVEAAREMGVTVLGFTGGAGGKLKEASDIALVVPATRTDRIQEMHIACGHLICELVEEALADR</sequence>
<evidence type="ECO:0000313" key="12">
    <source>
        <dbReference type="EMBL" id="SOD99093.1"/>
    </source>
</evidence>
<evidence type="ECO:0000313" key="13">
    <source>
        <dbReference type="Proteomes" id="UP000219621"/>
    </source>
</evidence>
<dbReference type="PANTHER" id="PTHR30390">
    <property type="entry name" value="SEDOHEPTULOSE 7-PHOSPHATE ISOMERASE / DNAA INITIATOR-ASSOCIATING FACTOR FOR REPLICATION INITIATION"/>
    <property type="match status" value="1"/>
</dbReference>
<evidence type="ECO:0000256" key="3">
    <source>
        <dbReference type="ARBA" id="ARBA00004496"/>
    </source>
</evidence>
<evidence type="ECO:0000256" key="2">
    <source>
        <dbReference type="ARBA" id="ARBA00003172"/>
    </source>
</evidence>
<dbReference type="InterPro" id="IPR046348">
    <property type="entry name" value="SIS_dom_sf"/>
</dbReference>
<keyword evidence="13" id="KW-1185">Reference proteome</keyword>